<dbReference type="Proteomes" id="UP000032232">
    <property type="component" value="Unassembled WGS sequence"/>
</dbReference>
<dbReference type="STRING" id="935700.jaqu_36420"/>
<feature type="region of interest" description="Disordered" evidence="1">
    <location>
        <begin position="52"/>
        <end position="80"/>
    </location>
</feature>
<evidence type="ECO:0000313" key="3">
    <source>
        <dbReference type="Proteomes" id="UP000032232"/>
    </source>
</evidence>
<accession>A0A0D1EFQ2</accession>
<dbReference type="RefSeq" id="WP_043920393.1">
    <property type="nucleotide sequence ID" value="NZ_FZPF01000013.1"/>
</dbReference>
<evidence type="ECO:0000256" key="1">
    <source>
        <dbReference type="SAM" id="MobiDB-lite"/>
    </source>
</evidence>
<organism evidence="2 3">
    <name type="scientific">Jannaschia aquimarina</name>
    <dbReference type="NCBI Taxonomy" id="935700"/>
    <lineage>
        <taxon>Bacteria</taxon>
        <taxon>Pseudomonadati</taxon>
        <taxon>Pseudomonadota</taxon>
        <taxon>Alphaproteobacteria</taxon>
        <taxon>Rhodobacterales</taxon>
        <taxon>Roseobacteraceae</taxon>
        <taxon>Jannaschia</taxon>
    </lineage>
</organism>
<name>A0A0D1EFQ2_9RHOB</name>
<proteinExistence type="predicted"/>
<sequence>MTTLATILAGIILAILVARAWWIMRAEGPGRPRGVDPGKGYTEIESQYFSGLGGGSQMTTRVPKDPQEYARAFVPRKDKQ</sequence>
<keyword evidence="3" id="KW-1185">Reference proteome</keyword>
<dbReference type="EMBL" id="JYFE01000068">
    <property type="protein sequence ID" value="KIT14700.1"/>
    <property type="molecule type" value="Genomic_DNA"/>
</dbReference>
<protein>
    <submittedName>
        <fullName evidence="2">Uncharacterized protein</fullName>
    </submittedName>
</protein>
<comment type="caution">
    <text evidence="2">The sequence shown here is derived from an EMBL/GenBank/DDBJ whole genome shotgun (WGS) entry which is preliminary data.</text>
</comment>
<evidence type="ECO:0000313" key="2">
    <source>
        <dbReference type="EMBL" id="KIT14700.1"/>
    </source>
</evidence>
<reference evidence="2 3" key="1">
    <citation type="submission" date="2015-02" db="EMBL/GenBank/DDBJ databases">
        <title>Genome Sequence of Jannaschia aquimarina DSM28248, a member of the Roseobacter clade.</title>
        <authorList>
            <person name="Voget S."/>
            <person name="Daniel R."/>
        </authorList>
    </citation>
    <scope>NUCLEOTIDE SEQUENCE [LARGE SCALE GENOMIC DNA]</scope>
    <source>
        <strain evidence="2 3">GSW-M26</strain>
    </source>
</reference>
<gene>
    <name evidence="2" type="ORF">jaqu_36420</name>
</gene>
<dbReference type="AlphaFoldDB" id="A0A0D1EFQ2"/>
<dbReference type="PATRIC" id="fig|935700.4.peg.3754"/>